<evidence type="ECO:0000313" key="2">
    <source>
        <dbReference type="Proteomes" id="UP000298663"/>
    </source>
</evidence>
<organism evidence="1 2">
    <name type="scientific">Steinernema carpocapsae</name>
    <name type="common">Entomopathogenic nematode</name>
    <dbReference type="NCBI Taxonomy" id="34508"/>
    <lineage>
        <taxon>Eukaryota</taxon>
        <taxon>Metazoa</taxon>
        <taxon>Ecdysozoa</taxon>
        <taxon>Nematoda</taxon>
        <taxon>Chromadorea</taxon>
        <taxon>Rhabditida</taxon>
        <taxon>Tylenchina</taxon>
        <taxon>Panagrolaimomorpha</taxon>
        <taxon>Strongyloidoidea</taxon>
        <taxon>Steinernematidae</taxon>
        <taxon>Steinernema</taxon>
    </lineage>
</organism>
<dbReference type="AlphaFoldDB" id="A0A4U8UJM0"/>
<gene>
    <name evidence="1" type="ORF">L596_000843</name>
</gene>
<reference evidence="1 2" key="2">
    <citation type="journal article" date="2019" name="G3 (Bethesda)">
        <title>Hybrid Assembly of the Genome of the Entomopathogenic Nematode Steinernema carpocapsae Identifies the X-Chromosome.</title>
        <authorList>
            <person name="Serra L."/>
            <person name="Macchietto M."/>
            <person name="Macias-Munoz A."/>
            <person name="McGill C.J."/>
            <person name="Rodriguez I.M."/>
            <person name="Rodriguez B."/>
            <person name="Murad R."/>
            <person name="Mortazavi A."/>
        </authorList>
    </citation>
    <scope>NUCLEOTIDE SEQUENCE [LARGE SCALE GENOMIC DNA]</scope>
    <source>
        <strain evidence="1 2">ALL</strain>
    </source>
</reference>
<reference evidence="1 2" key="1">
    <citation type="journal article" date="2015" name="Genome Biol.">
        <title>Comparative genomics of Steinernema reveals deeply conserved gene regulatory networks.</title>
        <authorList>
            <person name="Dillman A.R."/>
            <person name="Macchietto M."/>
            <person name="Porter C.F."/>
            <person name="Rogers A."/>
            <person name="Williams B."/>
            <person name="Antoshechkin I."/>
            <person name="Lee M.M."/>
            <person name="Goodwin Z."/>
            <person name="Lu X."/>
            <person name="Lewis E.E."/>
            <person name="Goodrich-Blair H."/>
            <person name="Stock S.P."/>
            <person name="Adams B.J."/>
            <person name="Sternberg P.W."/>
            <person name="Mortazavi A."/>
        </authorList>
    </citation>
    <scope>NUCLEOTIDE SEQUENCE [LARGE SCALE GENOMIC DNA]</scope>
    <source>
        <strain evidence="1 2">ALL</strain>
    </source>
</reference>
<proteinExistence type="predicted"/>
<evidence type="ECO:0000313" key="1">
    <source>
        <dbReference type="EMBL" id="TMS33064.1"/>
    </source>
</evidence>
<keyword evidence="2" id="KW-1185">Reference proteome</keyword>
<accession>A0A4U8UJM0</accession>
<name>A0A4U8UJM0_STECR</name>
<dbReference type="EMBL" id="AZBU02000001">
    <property type="protein sequence ID" value="TMS33064.1"/>
    <property type="molecule type" value="Genomic_DNA"/>
</dbReference>
<sequence>MRARTARFIAFFEPKVQNNCRKSHKNVNKNDQKNQQNSKFGQKFMLRMGLEPMTLALLITYKYHALTVCANGALLL</sequence>
<comment type="caution">
    <text evidence="1">The sequence shown here is derived from an EMBL/GenBank/DDBJ whole genome shotgun (WGS) entry which is preliminary data.</text>
</comment>
<dbReference type="Proteomes" id="UP000298663">
    <property type="component" value="Unassembled WGS sequence"/>
</dbReference>
<protein>
    <submittedName>
        <fullName evidence="1">Uncharacterized protein</fullName>
    </submittedName>
</protein>